<keyword evidence="3" id="KW-1185">Reference proteome</keyword>
<accession>A0ABY5LC63</accession>
<dbReference type="EMBL" id="CP101740">
    <property type="protein sequence ID" value="UUL83691.1"/>
    <property type="molecule type" value="Genomic_DNA"/>
</dbReference>
<feature type="signal peptide" evidence="1">
    <location>
        <begin position="1"/>
        <end position="28"/>
    </location>
</feature>
<evidence type="ECO:0000313" key="2">
    <source>
        <dbReference type="EMBL" id="UUL83691.1"/>
    </source>
</evidence>
<evidence type="ECO:0000313" key="3">
    <source>
        <dbReference type="Proteomes" id="UP001058533"/>
    </source>
</evidence>
<sequence length="420" mass="45130">MSIVSKAAMAAMLALGTVAAVVATPADAQRKKKGQEEAGPPALKVSEPFRVAATAAQTALQAKDLATAETQLAAAEALVTNDDERYFAAQLRLPLEAQKNNNPGIKKALDVLIPSPRTAATDLPRLNFVRGTIARNEKDNAGALQYLTRARELGYDNADLPLLIAQTQIDTGNVTGGVAEIQREIDRRKAAGQKAPNEWYAFAISKLYQAKQPAETAKWLRMQLTEYPTAKNWRTSLIVFRDGATLDNQAKLDLFRLMRSTKALADQNDYLEYADMAYRAGLPFETKAVIDEGRASGKMPASAGARLYTDAQTAIKNEGSLAALEKGARSAGNGTAAAQLGDAYLGSGNNAKAIEFYRLGLEKGGVKAEEVNTRLGNALANAGQRPEAKTAFDLVKTQPRAEMATFWKLWIDQGMTAPAA</sequence>
<dbReference type="RefSeq" id="WP_256507527.1">
    <property type="nucleotide sequence ID" value="NZ_CP101740.1"/>
</dbReference>
<protein>
    <recommendedName>
        <fullName evidence="4">Tetratricopeptide repeat protein</fullName>
    </recommendedName>
</protein>
<dbReference type="SUPFAM" id="SSF81901">
    <property type="entry name" value="HCP-like"/>
    <property type="match status" value="1"/>
</dbReference>
<name>A0ABY5LC63_9SPHN</name>
<organism evidence="2 3">
    <name type="scientific">Sphingomonas qomolangmaensis</name>
    <dbReference type="NCBI Taxonomy" id="2918765"/>
    <lineage>
        <taxon>Bacteria</taxon>
        <taxon>Pseudomonadati</taxon>
        <taxon>Pseudomonadota</taxon>
        <taxon>Alphaproteobacteria</taxon>
        <taxon>Sphingomonadales</taxon>
        <taxon>Sphingomonadaceae</taxon>
        <taxon>Sphingomonas</taxon>
    </lineage>
</organism>
<dbReference type="Gene3D" id="1.25.40.10">
    <property type="entry name" value="Tetratricopeptide repeat domain"/>
    <property type="match status" value="1"/>
</dbReference>
<evidence type="ECO:0000256" key="1">
    <source>
        <dbReference type="SAM" id="SignalP"/>
    </source>
</evidence>
<dbReference type="InterPro" id="IPR011990">
    <property type="entry name" value="TPR-like_helical_dom_sf"/>
</dbReference>
<reference evidence="2" key="1">
    <citation type="submission" date="2022-07" db="EMBL/GenBank/DDBJ databases">
        <title>Sphingomonas sp. nov., a novel bacterium isolated from the north slope of the Mount Everest.</title>
        <authorList>
            <person name="Cui X."/>
            <person name="Liu Y."/>
        </authorList>
    </citation>
    <scope>NUCLEOTIDE SEQUENCE</scope>
    <source>
        <strain evidence="2">S5-59</strain>
    </source>
</reference>
<gene>
    <name evidence="2" type="ORF">NMP03_05670</name>
</gene>
<feature type="chain" id="PRO_5047351183" description="Tetratricopeptide repeat protein" evidence="1">
    <location>
        <begin position="29"/>
        <end position="420"/>
    </location>
</feature>
<dbReference type="Proteomes" id="UP001058533">
    <property type="component" value="Chromosome"/>
</dbReference>
<evidence type="ECO:0008006" key="4">
    <source>
        <dbReference type="Google" id="ProtNLM"/>
    </source>
</evidence>
<keyword evidence="1" id="KW-0732">Signal</keyword>
<proteinExistence type="predicted"/>